<comment type="caution">
    <text evidence="1">The sequence shown here is derived from an EMBL/GenBank/DDBJ whole genome shotgun (WGS) entry which is preliminary data.</text>
</comment>
<organism evidence="1 2">
    <name type="scientific">Microbacterium awajiense</name>
    <dbReference type="NCBI Taxonomy" id="415214"/>
    <lineage>
        <taxon>Bacteria</taxon>
        <taxon>Bacillati</taxon>
        <taxon>Actinomycetota</taxon>
        <taxon>Actinomycetes</taxon>
        <taxon>Micrococcales</taxon>
        <taxon>Microbacteriaceae</taxon>
        <taxon>Microbacterium</taxon>
    </lineage>
</organism>
<keyword evidence="2" id="KW-1185">Reference proteome</keyword>
<protein>
    <submittedName>
        <fullName evidence="1">Uncharacterized protein</fullName>
    </submittedName>
</protein>
<proteinExistence type="predicted"/>
<evidence type="ECO:0000313" key="2">
    <source>
        <dbReference type="Proteomes" id="UP001501697"/>
    </source>
</evidence>
<reference evidence="2" key="1">
    <citation type="journal article" date="2019" name="Int. J. Syst. Evol. Microbiol.">
        <title>The Global Catalogue of Microorganisms (GCM) 10K type strain sequencing project: providing services to taxonomists for standard genome sequencing and annotation.</title>
        <authorList>
            <consortium name="The Broad Institute Genomics Platform"/>
            <consortium name="The Broad Institute Genome Sequencing Center for Infectious Disease"/>
            <person name="Wu L."/>
            <person name="Ma J."/>
        </authorList>
    </citation>
    <scope>NUCLEOTIDE SEQUENCE [LARGE SCALE GENOMIC DNA]</scope>
    <source>
        <strain evidence="2">JCM 16544</strain>
    </source>
</reference>
<sequence>MPGTERSLPLPDEPTLLDRALADFSALNRELSARCATLARENDEMRSLLARRPYRLLARVLRILGR</sequence>
<name>A0ABP7AGH9_9MICO</name>
<accession>A0ABP7AGH9</accession>
<gene>
    <name evidence="1" type="ORF">GCM10022200_13570</name>
</gene>
<dbReference type="RefSeq" id="WP_344737226.1">
    <property type="nucleotide sequence ID" value="NZ_BAAAYU010000004.1"/>
</dbReference>
<dbReference type="EMBL" id="BAAAYU010000004">
    <property type="protein sequence ID" value="GAA3631901.1"/>
    <property type="molecule type" value="Genomic_DNA"/>
</dbReference>
<dbReference type="Proteomes" id="UP001501697">
    <property type="component" value="Unassembled WGS sequence"/>
</dbReference>
<evidence type="ECO:0000313" key="1">
    <source>
        <dbReference type="EMBL" id="GAA3631901.1"/>
    </source>
</evidence>